<evidence type="ECO:0000256" key="2">
    <source>
        <dbReference type="ARBA" id="ARBA00022679"/>
    </source>
</evidence>
<dbReference type="EC" id="2.1.1.197" evidence="5"/>
<dbReference type="RefSeq" id="WP_240568409.1">
    <property type="nucleotide sequence ID" value="NZ_JAKVPY010000012.1"/>
</dbReference>
<keyword evidence="2 5" id="KW-0808">Transferase</keyword>
<proteinExistence type="inferred from homology"/>
<dbReference type="CDD" id="cd02440">
    <property type="entry name" value="AdoMet_MTases"/>
    <property type="match status" value="1"/>
</dbReference>
<comment type="similarity">
    <text evidence="5">Belongs to the methyltransferase superfamily.</text>
</comment>
<keyword evidence="4 5" id="KW-0093">Biotin biosynthesis</keyword>
<accession>A0ABS9RV79</accession>
<dbReference type="InterPro" id="IPR029063">
    <property type="entry name" value="SAM-dependent_MTases_sf"/>
</dbReference>
<comment type="function">
    <text evidence="5">Converts the free carboxyl group of a malonyl-thioester to its methyl ester by transfer of a methyl group from S-adenosyl-L-methionine (SAM). It allows to synthesize pimeloyl-ACP via the fatty acid synthetic pathway.</text>
</comment>
<dbReference type="PANTHER" id="PTHR43591">
    <property type="entry name" value="METHYLTRANSFERASE"/>
    <property type="match status" value="1"/>
</dbReference>
<keyword evidence="8" id="KW-1185">Reference proteome</keyword>
<protein>
    <recommendedName>
        <fullName evidence="5">Malonyl-[acyl-carrier protein] O-methyltransferase</fullName>
        <shortName evidence="5">Malonyl-ACP O-methyltransferase</shortName>
        <ecNumber evidence="5">2.1.1.197</ecNumber>
    </recommendedName>
    <alternativeName>
        <fullName evidence="5">Biotin synthesis protein BioC</fullName>
    </alternativeName>
</protein>
<evidence type="ECO:0000256" key="3">
    <source>
        <dbReference type="ARBA" id="ARBA00022691"/>
    </source>
</evidence>
<dbReference type="GO" id="GO:0032259">
    <property type="term" value="P:methylation"/>
    <property type="evidence" value="ECO:0007669"/>
    <property type="project" value="UniProtKB-KW"/>
</dbReference>
<evidence type="ECO:0000256" key="4">
    <source>
        <dbReference type="ARBA" id="ARBA00022756"/>
    </source>
</evidence>
<dbReference type="PANTHER" id="PTHR43591:SF24">
    <property type="entry name" value="2-METHOXY-6-POLYPRENYL-1,4-BENZOQUINOL METHYLASE, MITOCHONDRIAL"/>
    <property type="match status" value="1"/>
</dbReference>
<comment type="caution">
    <text evidence="7">The sequence shown here is derived from an EMBL/GenBank/DDBJ whole genome shotgun (WGS) entry which is preliminary data.</text>
</comment>
<keyword evidence="3 5" id="KW-0949">S-adenosyl-L-methionine</keyword>
<evidence type="ECO:0000313" key="8">
    <source>
        <dbReference type="Proteomes" id="UP001202117"/>
    </source>
</evidence>
<dbReference type="Gene3D" id="3.40.50.150">
    <property type="entry name" value="Vaccinia Virus protein VP39"/>
    <property type="match status" value="1"/>
</dbReference>
<dbReference type="GO" id="GO:0008168">
    <property type="term" value="F:methyltransferase activity"/>
    <property type="evidence" value="ECO:0007669"/>
    <property type="project" value="UniProtKB-KW"/>
</dbReference>
<evidence type="ECO:0000256" key="5">
    <source>
        <dbReference type="HAMAP-Rule" id="MF_00835"/>
    </source>
</evidence>
<dbReference type="SUPFAM" id="SSF53335">
    <property type="entry name" value="S-adenosyl-L-methionine-dependent methyltransferases"/>
    <property type="match status" value="1"/>
</dbReference>
<dbReference type="InterPro" id="IPR011814">
    <property type="entry name" value="BioC"/>
</dbReference>
<gene>
    <name evidence="5" type="primary">bioC</name>
    <name evidence="7" type="ORF">MKP05_11510</name>
</gene>
<sequence>MTASTARTAPPPPPDWQRRVAHAFSRAADRYERLAHAQQAMGEALWARLPARAERVLDLGCGPGHWSARLADRYGPDCRVTGLDLAPGMLEVARARHAARARWLCADAAALPLPAASLDLVFSNLAIQWCPDLEAVLAELRRVLRPGGRALINTLGPGTLAEVNEAWSRPAQPAALLAFRSRERHLAAARLADFAGVTVEAATRRFHYPDLAAVMASIKGVGAQPPRGERLTRADLARARRRYEALREPDGLPVSYRLLTLVLER</sequence>
<dbReference type="HAMAP" id="MF_00835">
    <property type="entry name" value="BioC"/>
    <property type="match status" value="1"/>
</dbReference>
<name>A0ABS9RV79_9GAMM</name>
<organism evidence="7 8">
    <name type="scientific">Halomonas flagellata</name>
    <dbReference type="NCBI Taxonomy" id="2920385"/>
    <lineage>
        <taxon>Bacteria</taxon>
        <taxon>Pseudomonadati</taxon>
        <taxon>Pseudomonadota</taxon>
        <taxon>Gammaproteobacteria</taxon>
        <taxon>Oceanospirillales</taxon>
        <taxon>Halomonadaceae</taxon>
        <taxon>Halomonas</taxon>
    </lineage>
</organism>
<dbReference type="InterPro" id="IPR041698">
    <property type="entry name" value="Methyltransf_25"/>
</dbReference>
<keyword evidence="1 5" id="KW-0489">Methyltransferase</keyword>
<dbReference type="Proteomes" id="UP001202117">
    <property type="component" value="Unassembled WGS sequence"/>
</dbReference>
<feature type="domain" description="Methyltransferase" evidence="6">
    <location>
        <begin position="56"/>
        <end position="148"/>
    </location>
</feature>
<dbReference type="EMBL" id="JAKVPY010000012">
    <property type="protein sequence ID" value="MCH4563756.1"/>
    <property type="molecule type" value="Genomic_DNA"/>
</dbReference>
<comment type="pathway">
    <text evidence="5">Cofactor biosynthesis; biotin biosynthesis.</text>
</comment>
<reference evidence="7 8" key="1">
    <citation type="submission" date="2022-02" db="EMBL/GenBank/DDBJ databases">
        <title>Halomonas fukangensis sp. nov., a halophilic bacterium isolated from a bulk soil of Kalidium foliatum at Fukang.</title>
        <authorList>
            <person name="Huang Y."/>
        </authorList>
    </citation>
    <scope>NUCLEOTIDE SEQUENCE [LARGE SCALE GENOMIC DNA]</scope>
    <source>
        <strain evidence="7 8">EGI 63088</strain>
    </source>
</reference>
<dbReference type="Pfam" id="PF13649">
    <property type="entry name" value="Methyltransf_25"/>
    <property type="match status" value="1"/>
</dbReference>
<comment type="catalytic activity">
    <reaction evidence="5">
        <text>malonyl-[ACP] + S-adenosyl-L-methionine = malonyl-[ACP] methyl ester + S-adenosyl-L-homocysteine</text>
        <dbReference type="Rhea" id="RHEA:17105"/>
        <dbReference type="Rhea" id="RHEA-COMP:9623"/>
        <dbReference type="Rhea" id="RHEA-COMP:9954"/>
        <dbReference type="ChEBI" id="CHEBI:57856"/>
        <dbReference type="ChEBI" id="CHEBI:59789"/>
        <dbReference type="ChEBI" id="CHEBI:78449"/>
        <dbReference type="ChEBI" id="CHEBI:78845"/>
        <dbReference type="EC" id="2.1.1.197"/>
    </reaction>
</comment>
<evidence type="ECO:0000256" key="1">
    <source>
        <dbReference type="ARBA" id="ARBA00022603"/>
    </source>
</evidence>
<evidence type="ECO:0000259" key="6">
    <source>
        <dbReference type="Pfam" id="PF13649"/>
    </source>
</evidence>
<evidence type="ECO:0000313" key="7">
    <source>
        <dbReference type="EMBL" id="MCH4563756.1"/>
    </source>
</evidence>